<dbReference type="OrthoDB" id="2020640at2759"/>
<dbReference type="GO" id="GO:0003964">
    <property type="term" value="F:RNA-directed DNA polymerase activity"/>
    <property type="evidence" value="ECO:0007669"/>
    <property type="project" value="UniProtKB-KW"/>
</dbReference>
<sequence length="100" mass="11943">MKKWADTKRRSLEFRAGDQVLVKLKAGHIRFRRHKDQHLIRKYEGPVEVLKKIQNTSYRVVLPAWMKIYPVVHVSNLRPYHHDPDDKQCNDCVRPSIDLK</sequence>
<feature type="domain" description="Tf2-1-like SH3-like" evidence="1">
    <location>
        <begin position="17"/>
        <end position="81"/>
    </location>
</feature>
<proteinExistence type="predicted"/>
<comment type="caution">
    <text evidence="2">The sequence shown here is derived from an EMBL/GenBank/DDBJ whole genome shotgun (WGS) entry which is preliminary data.</text>
</comment>
<dbReference type="InterPro" id="IPR056924">
    <property type="entry name" value="SH3_Tf2-1"/>
</dbReference>
<dbReference type="Pfam" id="PF24626">
    <property type="entry name" value="SH3_Tf2-1"/>
    <property type="match status" value="1"/>
</dbReference>
<gene>
    <name evidence="3" type="ORF">E5676_scaffold259G00170</name>
    <name evidence="2" type="ORF">E6C27_scaffold538G001090</name>
</gene>
<organism evidence="2 4">
    <name type="scientific">Cucumis melo var. makuwa</name>
    <name type="common">Oriental melon</name>
    <dbReference type="NCBI Taxonomy" id="1194695"/>
    <lineage>
        <taxon>Eukaryota</taxon>
        <taxon>Viridiplantae</taxon>
        <taxon>Streptophyta</taxon>
        <taxon>Embryophyta</taxon>
        <taxon>Tracheophyta</taxon>
        <taxon>Spermatophyta</taxon>
        <taxon>Magnoliopsida</taxon>
        <taxon>eudicotyledons</taxon>
        <taxon>Gunneridae</taxon>
        <taxon>Pentapetalae</taxon>
        <taxon>rosids</taxon>
        <taxon>fabids</taxon>
        <taxon>Cucurbitales</taxon>
        <taxon>Cucurbitaceae</taxon>
        <taxon>Benincaseae</taxon>
        <taxon>Cucumis</taxon>
    </lineage>
</organism>
<evidence type="ECO:0000313" key="4">
    <source>
        <dbReference type="Proteomes" id="UP000321393"/>
    </source>
</evidence>
<dbReference type="AlphaFoldDB" id="A0A5A7VF46"/>
<dbReference type="PANTHER" id="PTHR46148:SF52">
    <property type="entry name" value="OS04G0603800 PROTEIN"/>
    <property type="match status" value="1"/>
</dbReference>
<evidence type="ECO:0000313" key="2">
    <source>
        <dbReference type="EMBL" id="KAA0065924.1"/>
    </source>
</evidence>
<dbReference type="EMBL" id="SSTE01001018">
    <property type="protein sequence ID" value="KAA0065924.1"/>
    <property type="molecule type" value="Genomic_DNA"/>
</dbReference>
<keyword evidence="2" id="KW-0695">RNA-directed DNA polymerase</keyword>
<keyword evidence="2" id="KW-0548">Nucleotidyltransferase</keyword>
<dbReference type="PANTHER" id="PTHR46148">
    <property type="entry name" value="CHROMO DOMAIN-CONTAINING PROTEIN"/>
    <property type="match status" value="1"/>
</dbReference>
<accession>A0A5A7VF46</accession>
<reference evidence="4 5" key="1">
    <citation type="submission" date="2019-08" db="EMBL/GenBank/DDBJ databases">
        <title>Draft genome sequences of two oriental melons (Cucumis melo L. var makuwa).</title>
        <authorList>
            <person name="Kwon S.-Y."/>
        </authorList>
    </citation>
    <scope>NUCLEOTIDE SEQUENCE [LARGE SCALE GENOMIC DNA]</scope>
    <source>
        <strain evidence="5">cv. Chang Bougi</strain>
        <strain evidence="4">cv. SW 3</strain>
        <tissue evidence="2">Leaf</tissue>
    </source>
</reference>
<evidence type="ECO:0000313" key="5">
    <source>
        <dbReference type="Proteomes" id="UP000321947"/>
    </source>
</evidence>
<dbReference type="EMBL" id="SSTD01008710">
    <property type="protein sequence ID" value="TYK15093.1"/>
    <property type="molecule type" value="Genomic_DNA"/>
</dbReference>
<dbReference type="Proteomes" id="UP000321393">
    <property type="component" value="Unassembled WGS sequence"/>
</dbReference>
<dbReference type="Proteomes" id="UP000321947">
    <property type="component" value="Unassembled WGS sequence"/>
</dbReference>
<protein>
    <submittedName>
        <fullName evidence="2">Reverse transcriptase</fullName>
    </submittedName>
</protein>
<name>A0A5A7VF46_CUCMM</name>
<evidence type="ECO:0000259" key="1">
    <source>
        <dbReference type="Pfam" id="PF24626"/>
    </source>
</evidence>
<keyword evidence="2" id="KW-0808">Transferase</keyword>
<evidence type="ECO:0000313" key="3">
    <source>
        <dbReference type="EMBL" id="TYK15093.1"/>
    </source>
</evidence>